<accession>A0A8J2UCY4</accession>
<evidence type="ECO:0008006" key="3">
    <source>
        <dbReference type="Google" id="ProtNLM"/>
    </source>
</evidence>
<evidence type="ECO:0000313" key="2">
    <source>
        <dbReference type="Proteomes" id="UP000607559"/>
    </source>
</evidence>
<dbReference type="AlphaFoldDB" id="A0A8J2UCY4"/>
<dbReference type="Pfam" id="PF14054">
    <property type="entry name" value="DUF4249"/>
    <property type="match status" value="1"/>
</dbReference>
<comment type="caution">
    <text evidence="1">The sequence shown here is derived from an EMBL/GenBank/DDBJ whole genome shotgun (WGS) entry which is preliminary data.</text>
</comment>
<dbReference type="EMBL" id="BMJC01000002">
    <property type="protein sequence ID" value="GGA98525.1"/>
    <property type="molecule type" value="Genomic_DNA"/>
</dbReference>
<reference evidence="1" key="2">
    <citation type="submission" date="2020-09" db="EMBL/GenBank/DDBJ databases">
        <authorList>
            <person name="Sun Q."/>
            <person name="Zhou Y."/>
        </authorList>
    </citation>
    <scope>NUCLEOTIDE SEQUENCE</scope>
    <source>
        <strain evidence="1">CGMCC 1.15448</strain>
    </source>
</reference>
<name>A0A8J2UCY4_9BACT</name>
<reference evidence="1" key="1">
    <citation type="journal article" date="2014" name="Int. J. Syst. Evol. Microbiol.">
        <title>Complete genome sequence of Corynebacterium casei LMG S-19264T (=DSM 44701T), isolated from a smear-ripened cheese.</title>
        <authorList>
            <consortium name="US DOE Joint Genome Institute (JGI-PGF)"/>
            <person name="Walter F."/>
            <person name="Albersmeier A."/>
            <person name="Kalinowski J."/>
            <person name="Ruckert C."/>
        </authorList>
    </citation>
    <scope>NUCLEOTIDE SEQUENCE</scope>
    <source>
        <strain evidence="1">CGMCC 1.15448</strain>
    </source>
</reference>
<keyword evidence="2" id="KW-1185">Reference proteome</keyword>
<dbReference type="Proteomes" id="UP000607559">
    <property type="component" value="Unassembled WGS sequence"/>
</dbReference>
<gene>
    <name evidence="1" type="ORF">GCM10011511_22290</name>
</gene>
<organism evidence="1 2">
    <name type="scientific">Puia dinghuensis</name>
    <dbReference type="NCBI Taxonomy" id="1792502"/>
    <lineage>
        <taxon>Bacteria</taxon>
        <taxon>Pseudomonadati</taxon>
        <taxon>Bacteroidota</taxon>
        <taxon>Chitinophagia</taxon>
        <taxon>Chitinophagales</taxon>
        <taxon>Chitinophagaceae</taxon>
        <taxon>Puia</taxon>
    </lineage>
</organism>
<protein>
    <recommendedName>
        <fullName evidence="3">DUF4249 domain-containing protein</fullName>
    </recommendedName>
</protein>
<dbReference type="InterPro" id="IPR025345">
    <property type="entry name" value="DUF4249"/>
</dbReference>
<evidence type="ECO:0000313" key="1">
    <source>
        <dbReference type="EMBL" id="GGA98525.1"/>
    </source>
</evidence>
<sequence>MVTLQLNNAPPQLVIEGNVTDGLQPDTVKIMRSVNFYADNTFPMVSGASVTISDNTGVTDHLTETSPGVYITSTLQGKPGNTYNLSVVVNDTTYSASSTMPLLVPLDSITFRSSNRFNRSQINAVANFQDPPGVKNYYRFQEYINGTPFTKDIFVFDDRLSDGKYIQYELDMDSIYLYVGDQLKVDMYCVEKNDYDYFFQLLRSSGTGTFNTNASPANPSTNISNGAYGYFSAHTDRSKTVAVY</sequence>
<proteinExistence type="predicted"/>